<dbReference type="PANTHER" id="PTHR19446">
    <property type="entry name" value="REVERSE TRANSCRIPTASES"/>
    <property type="match status" value="1"/>
</dbReference>
<dbReference type="PROSITE" id="PS50878">
    <property type="entry name" value="RT_POL"/>
    <property type="match status" value="1"/>
</dbReference>
<gene>
    <name evidence="2" type="ORF">SKAU_G00114400</name>
</gene>
<dbReference type="SUPFAM" id="SSF56672">
    <property type="entry name" value="DNA/RNA polymerases"/>
    <property type="match status" value="1"/>
</dbReference>
<organism evidence="2 3">
    <name type="scientific">Synaphobranchus kaupii</name>
    <name type="common">Kaup's arrowtooth eel</name>
    <dbReference type="NCBI Taxonomy" id="118154"/>
    <lineage>
        <taxon>Eukaryota</taxon>
        <taxon>Metazoa</taxon>
        <taxon>Chordata</taxon>
        <taxon>Craniata</taxon>
        <taxon>Vertebrata</taxon>
        <taxon>Euteleostomi</taxon>
        <taxon>Actinopterygii</taxon>
        <taxon>Neopterygii</taxon>
        <taxon>Teleostei</taxon>
        <taxon>Anguilliformes</taxon>
        <taxon>Synaphobranchidae</taxon>
        <taxon>Synaphobranchus</taxon>
    </lineage>
</organism>
<keyword evidence="3" id="KW-1185">Reference proteome</keyword>
<dbReference type="OrthoDB" id="410381at2759"/>
<dbReference type="Pfam" id="PF00078">
    <property type="entry name" value="RVT_1"/>
    <property type="match status" value="1"/>
</dbReference>
<dbReference type="Proteomes" id="UP001152622">
    <property type="component" value="Chromosome 3"/>
</dbReference>
<dbReference type="InterPro" id="IPR000477">
    <property type="entry name" value="RT_dom"/>
</dbReference>
<feature type="domain" description="Reverse transcriptase" evidence="1">
    <location>
        <begin position="104"/>
        <end position="298"/>
    </location>
</feature>
<evidence type="ECO:0000313" key="2">
    <source>
        <dbReference type="EMBL" id="KAJ8371412.1"/>
    </source>
</evidence>
<name>A0A9Q1G1C1_SYNKA</name>
<dbReference type="CDD" id="cd01650">
    <property type="entry name" value="RT_nLTR_like"/>
    <property type="match status" value="1"/>
</dbReference>
<sequence length="298" mass="34165">MTSHTENRKETVRLNLLTPRRSTNIATWNVRTMYAGGKTAVIAEEMRRQPPHEMNCKPPTKIEVRKASKALRAGKAEGPDEIPAETLRADIETSTNMLHHLMQAIWEEEKVPLDWRDGNIVKIPKKGDLRECKNYRGIMLLSTPGKVLNHILLGRLEKTVDEKLRENQAGFRNGRSCGDQIATLRIIEQSIEWNSPVYVSFIDFEKAFDSVDRETLWKLMAHYGIIKSTYQGMQCRVLHEGCKSEAFEVLTGVRQGCLLSPFLFLLGIDWTMNQETNNSRTGIQWSEPDRTFRGSRFC</sequence>
<comment type="caution">
    <text evidence="2">The sequence shown here is derived from an EMBL/GenBank/DDBJ whole genome shotgun (WGS) entry which is preliminary data.</text>
</comment>
<reference evidence="2" key="1">
    <citation type="journal article" date="2023" name="Science">
        <title>Genome structures resolve the early diversification of teleost fishes.</title>
        <authorList>
            <person name="Parey E."/>
            <person name="Louis A."/>
            <person name="Montfort J."/>
            <person name="Bouchez O."/>
            <person name="Roques C."/>
            <person name="Iampietro C."/>
            <person name="Lluch J."/>
            <person name="Castinel A."/>
            <person name="Donnadieu C."/>
            <person name="Desvignes T."/>
            <person name="Floi Bucao C."/>
            <person name="Jouanno E."/>
            <person name="Wen M."/>
            <person name="Mejri S."/>
            <person name="Dirks R."/>
            <person name="Jansen H."/>
            <person name="Henkel C."/>
            <person name="Chen W.J."/>
            <person name="Zahm M."/>
            <person name="Cabau C."/>
            <person name="Klopp C."/>
            <person name="Thompson A.W."/>
            <person name="Robinson-Rechavi M."/>
            <person name="Braasch I."/>
            <person name="Lecointre G."/>
            <person name="Bobe J."/>
            <person name="Postlethwait J.H."/>
            <person name="Berthelot C."/>
            <person name="Roest Crollius H."/>
            <person name="Guiguen Y."/>
        </authorList>
    </citation>
    <scope>NUCLEOTIDE SEQUENCE</scope>
    <source>
        <strain evidence="2">WJC10195</strain>
    </source>
</reference>
<evidence type="ECO:0000259" key="1">
    <source>
        <dbReference type="PROSITE" id="PS50878"/>
    </source>
</evidence>
<dbReference type="InterPro" id="IPR043502">
    <property type="entry name" value="DNA/RNA_pol_sf"/>
</dbReference>
<evidence type="ECO:0000313" key="3">
    <source>
        <dbReference type="Proteomes" id="UP001152622"/>
    </source>
</evidence>
<accession>A0A9Q1G1C1</accession>
<protein>
    <recommendedName>
        <fullName evidence="1">Reverse transcriptase domain-containing protein</fullName>
    </recommendedName>
</protein>
<proteinExistence type="predicted"/>
<dbReference type="EMBL" id="JAINUF010000003">
    <property type="protein sequence ID" value="KAJ8371412.1"/>
    <property type="molecule type" value="Genomic_DNA"/>
</dbReference>
<dbReference type="AlphaFoldDB" id="A0A9Q1G1C1"/>